<accession>A0A1S2PMH7</accession>
<dbReference type="Proteomes" id="UP000179935">
    <property type="component" value="Unassembled WGS sequence"/>
</dbReference>
<name>A0A1S2PMH7_9ACTN</name>
<dbReference type="STRING" id="1428652.BIV24_11180"/>
<dbReference type="InterPro" id="IPR023393">
    <property type="entry name" value="START-like_dom_sf"/>
</dbReference>
<evidence type="ECO:0000313" key="1">
    <source>
        <dbReference type="EMBL" id="OIJ94114.1"/>
    </source>
</evidence>
<dbReference type="RefSeq" id="WP_071366096.1">
    <property type="nucleotide sequence ID" value="NZ_MLYP01000029.1"/>
</dbReference>
<dbReference type="SUPFAM" id="SSF55961">
    <property type="entry name" value="Bet v1-like"/>
    <property type="match status" value="1"/>
</dbReference>
<keyword evidence="2" id="KW-1185">Reference proteome</keyword>
<dbReference type="EMBL" id="MLYP01000029">
    <property type="protein sequence ID" value="OIJ94114.1"/>
    <property type="molecule type" value="Genomic_DNA"/>
</dbReference>
<reference evidence="1 2" key="1">
    <citation type="submission" date="2016-10" db="EMBL/GenBank/DDBJ databases">
        <title>Genome sequence of Streptomyces sp. MUSC 93.</title>
        <authorList>
            <person name="Lee L.-H."/>
            <person name="Ser H.-L."/>
            <person name="Law J.W.-F."/>
        </authorList>
    </citation>
    <scope>NUCLEOTIDE SEQUENCE [LARGE SCALE GENOMIC DNA]</scope>
    <source>
        <strain evidence="1 2">MUSC 93</strain>
    </source>
</reference>
<gene>
    <name evidence="1" type="ORF">BIV24_11180</name>
</gene>
<comment type="caution">
    <text evidence="1">The sequence shown here is derived from an EMBL/GenBank/DDBJ whole genome shotgun (WGS) entry which is preliminary data.</text>
</comment>
<proteinExistence type="predicted"/>
<organism evidence="1 2">
    <name type="scientific">Streptomyces colonosanans</name>
    <dbReference type="NCBI Taxonomy" id="1428652"/>
    <lineage>
        <taxon>Bacteria</taxon>
        <taxon>Bacillati</taxon>
        <taxon>Actinomycetota</taxon>
        <taxon>Actinomycetes</taxon>
        <taxon>Kitasatosporales</taxon>
        <taxon>Streptomycetaceae</taxon>
        <taxon>Streptomyces</taxon>
    </lineage>
</organism>
<protein>
    <submittedName>
        <fullName evidence="1">ATPase</fullName>
    </submittedName>
</protein>
<dbReference type="OrthoDB" id="8417725at2"/>
<dbReference type="AlphaFoldDB" id="A0A1S2PMH7"/>
<sequence>MTREFRVRREQDLPATPQQVWNAVATGAGNLGWLYPMEVEPHVGGAVTRGHATVVEWKPPHRFACRSEDGKGFSNTLSYAIEPGNDGISHLSMGIHWVHEGTVDDGWDTRADAAEKHVDFYQHSLAEYLRHFEGRRATYVKAGRPAPPAHADVFTALLRQAGLTDGTAVGDTVRFRVPDGLGGPRDAVVDYLSGNFLGLRTTDGLYRFFNGYAWNWPIWLGHHLFTDPVDEKQATQEWKAWLEKAAP</sequence>
<evidence type="ECO:0000313" key="2">
    <source>
        <dbReference type="Proteomes" id="UP000179935"/>
    </source>
</evidence>
<dbReference type="Gene3D" id="3.30.530.20">
    <property type="match status" value="1"/>
</dbReference>